<evidence type="ECO:0000313" key="6">
    <source>
        <dbReference type="EMBL" id="WXB17527.1"/>
    </source>
</evidence>
<dbReference type="RefSeq" id="WP_394827161.1">
    <property type="nucleotide sequence ID" value="NZ_CP089984.1"/>
</dbReference>
<reference evidence="6 7" key="1">
    <citation type="submission" date="2021-12" db="EMBL/GenBank/DDBJ databases">
        <title>Discovery of the Pendulisporaceae a myxobacterial family with distinct sporulation behavior and unique specialized metabolism.</title>
        <authorList>
            <person name="Garcia R."/>
            <person name="Popoff A."/>
            <person name="Bader C.D."/>
            <person name="Loehr J."/>
            <person name="Walesch S."/>
            <person name="Walt C."/>
            <person name="Boldt J."/>
            <person name="Bunk B."/>
            <person name="Haeckl F.J.F.P.J."/>
            <person name="Gunesch A.P."/>
            <person name="Birkelbach J."/>
            <person name="Nuebel U."/>
            <person name="Pietschmann T."/>
            <person name="Bach T."/>
            <person name="Mueller R."/>
        </authorList>
    </citation>
    <scope>NUCLEOTIDE SEQUENCE [LARGE SCALE GENOMIC DNA]</scope>
    <source>
        <strain evidence="6 7">MSr11954</strain>
    </source>
</reference>
<evidence type="ECO:0000256" key="4">
    <source>
        <dbReference type="PROSITE-ProRule" id="PRU00433"/>
    </source>
</evidence>
<dbReference type="SUPFAM" id="SSF46626">
    <property type="entry name" value="Cytochrome c"/>
    <property type="match status" value="1"/>
</dbReference>
<dbReference type="PROSITE" id="PS51007">
    <property type="entry name" value="CYTC"/>
    <property type="match status" value="1"/>
</dbReference>
<keyword evidence="7" id="KW-1185">Reference proteome</keyword>
<feature type="domain" description="Cytochrome c" evidence="5">
    <location>
        <begin position="291"/>
        <end position="394"/>
    </location>
</feature>
<dbReference type="Proteomes" id="UP001370348">
    <property type="component" value="Chromosome"/>
</dbReference>
<protein>
    <submittedName>
        <fullName evidence="6">Cytochrome c</fullName>
    </submittedName>
</protein>
<evidence type="ECO:0000256" key="1">
    <source>
        <dbReference type="ARBA" id="ARBA00022617"/>
    </source>
</evidence>
<keyword evidence="2 4" id="KW-0479">Metal-binding</keyword>
<dbReference type="Pfam" id="PF13442">
    <property type="entry name" value="Cytochrome_CBB3"/>
    <property type="match status" value="1"/>
</dbReference>
<sequence>MKRSTAAGLIALLASMGLGCSSSDESLPPGELTLGPVVWNPSNIAVGQVQAVAEYDKTVAVFGASGVSTFTSGALVGSDASVTSWRSAAVIPSASGLGTWIVGIDGKGRMKRVLGHEGIEDVSDRFGLTSEAVSSLAGSTGATGFLTERGIATSDGTTVTHYPSSELHAVAAGAGRVAVAVAGGVRIFDPSAKGRETDVALPDARFVAFDAAGALFSATPRGLYKLEGGEMRVVYDAGARAIRALAAAGPHVWFAVDRDLGMVRDGRVFITSAPPSLGDDLRLAGSPDGDVWVVTGGQLFRYEARFGGASGDEAIWTDTVQPAYARVCSNCHSAPGSGKASSNVDLSTYALWNARRAAIRERVITQAGTPGAMPPSGYTLTEEEKAAIDAWTKR</sequence>
<keyword evidence="3 4" id="KW-0408">Iron</keyword>
<name>A0ABZ2M311_9BACT</name>
<keyword evidence="1 4" id="KW-0349">Heme</keyword>
<dbReference type="InterPro" id="IPR036909">
    <property type="entry name" value="Cyt_c-like_dom_sf"/>
</dbReference>
<evidence type="ECO:0000259" key="5">
    <source>
        <dbReference type="PROSITE" id="PS51007"/>
    </source>
</evidence>
<dbReference type="EMBL" id="CP089984">
    <property type="protein sequence ID" value="WXB17527.1"/>
    <property type="molecule type" value="Genomic_DNA"/>
</dbReference>
<evidence type="ECO:0000256" key="2">
    <source>
        <dbReference type="ARBA" id="ARBA00022723"/>
    </source>
</evidence>
<dbReference type="Gene3D" id="1.10.760.10">
    <property type="entry name" value="Cytochrome c-like domain"/>
    <property type="match status" value="1"/>
</dbReference>
<proteinExistence type="predicted"/>
<organism evidence="6 7">
    <name type="scientific">Pendulispora albinea</name>
    <dbReference type="NCBI Taxonomy" id="2741071"/>
    <lineage>
        <taxon>Bacteria</taxon>
        <taxon>Pseudomonadati</taxon>
        <taxon>Myxococcota</taxon>
        <taxon>Myxococcia</taxon>
        <taxon>Myxococcales</taxon>
        <taxon>Sorangiineae</taxon>
        <taxon>Pendulisporaceae</taxon>
        <taxon>Pendulispora</taxon>
    </lineage>
</organism>
<dbReference type="InterPro" id="IPR009056">
    <property type="entry name" value="Cyt_c-like_dom"/>
</dbReference>
<dbReference type="SUPFAM" id="SSF63829">
    <property type="entry name" value="Calcium-dependent phosphotriesterase"/>
    <property type="match status" value="1"/>
</dbReference>
<dbReference type="PROSITE" id="PS51257">
    <property type="entry name" value="PROKAR_LIPOPROTEIN"/>
    <property type="match status" value="1"/>
</dbReference>
<evidence type="ECO:0000256" key="3">
    <source>
        <dbReference type="ARBA" id="ARBA00023004"/>
    </source>
</evidence>
<accession>A0ABZ2M311</accession>
<evidence type="ECO:0000313" key="7">
    <source>
        <dbReference type="Proteomes" id="UP001370348"/>
    </source>
</evidence>
<gene>
    <name evidence="6" type="ORF">LZC94_09640</name>
</gene>